<dbReference type="AlphaFoldDB" id="A0A9P9WLB1"/>
<evidence type="ECO:0000256" key="1">
    <source>
        <dbReference type="SAM" id="MobiDB-lite"/>
    </source>
</evidence>
<evidence type="ECO:0000259" key="3">
    <source>
        <dbReference type="Pfam" id="PF21666"/>
    </source>
</evidence>
<feature type="domain" description="DUF4246" evidence="3">
    <location>
        <begin position="7"/>
        <end position="43"/>
    </location>
</feature>
<dbReference type="OrthoDB" id="415532at2759"/>
<evidence type="ECO:0000259" key="2">
    <source>
        <dbReference type="Pfam" id="PF14033"/>
    </source>
</evidence>
<dbReference type="PANTHER" id="PTHR33119:SF1">
    <property type="entry name" value="FE2OG DIOXYGENASE DOMAIN-CONTAINING PROTEIN"/>
    <property type="match status" value="1"/>
</dbReference>
<sequence length="652" mass="76712">MTEKLAGERFAHGAIDWAQPRLTSRELHMLRAMNLFTDRPGWHLPGSIERWREQALRLPMMSEKTWDWCSLELQDMAERFEQTRYILAFDTSSRICKSDILVDPRVIDALRSKIFKKNPDASRERDRILWYPIDPSLFPFIHGRTKVLLDGTQIPRRRAVEFTAHGTVSPIPQVKRPVRFPDLDLRDTRLREMSGRIDNPAIAHFYRWSERFQWMPCEVRFSKRNKQGVEVISYINNLHPVHEQELYGLIEQVISLSVQPWNDVLSYLGRPRSPLRIRTYGVQWEPEKPSWAKDEYLFELDTLQEDEKVRRAEEYNRILALVEEYEKIPNFYGSNTPVPEDWSQGLLARVSRKHDKLYHWLQPEPGVSFTYQEWKQGKTGRPIVGGRDLRPQSEIPSGKDWEEPRFDYPPHEFYDVRIQDTFHEAGLQVVVRVADIQLDSKQPSYQGTDWTVNGFLNEHIVATTVVFFDVSNVTNASISFRAEADVESREYEYEDYDYEELAAILDSDYDELHGGKCFQYLGQVVVAEGRMVTYPNTLQHKFEPFELREPSRPGCLRYLELHLVDPNYRIISTANVPPQQHEWWFEAGAGKINWASRNMPPEVVHHIFKDIGQWPMGIDEARKWRVEMEKEREVFMEAVMAGVEVYDFRGNE</sequence>
<dbReference type="Proteomes" id="UP000829685">
    <property type="component" value="Unassembled WGS sequence"/>
</dbReference>
<dbReference type="InterPro" id="IPR049207">
    <property type="entry name" value="DUF4246_N"/>
</dbReference>
<organism evidence="4 5">
    <name type="scientific">Neoarthrinium moseri</name>
    <dbReference type="NCBI Taxonomy" id="1658444"/>
    <lineage>
        <taxon>Eukaryota</taxon>
        <taxon>Fungi</taxon>
        <taxon>Dikarya</taxon>
        <taxon>Ascomycota</taxon>
        <taxon>Pezizomycotina</taxon>
        <taxon>Sordariomycetes</taxon>
        <taxon>Xylariomycetidae</taxon>
        <taxon>Amphisphaeriales</taxon>
        <taxon>Apiosporaceae</taxon>
        <taxon>Neoarthrinium</taxon>
    </lineage>
</organism>
<feature type="compositionally biased region" description="Basic and acidic residues" evidence="1">
    <location>
        <begin position="387"/>
        <end position="402"/>
    </location>
</feature>
<feature type="region of interest" description="Disordered" evidence="1">
    <location>
        <begin position="382"/>
        <end position="402"/>
    </location>
</feature>
<name>A0A9P9WLB1_9PEZI</name>
<keyword evidence="5" id="KW-1185">Reference proteome</keyword>
<dbReference type="PANTHER" id="PTHR33119">
    <property type="entry name" value="IFI3P"/>
    <property type="match status" value="1"/>
</dbReference>
<evidence type="ECO:0000313" key="4">
    <source>
        <dbReference type="EMBL" id="KAI1868781.1"/>
    </source>
</evidence>
<dbReference type="InterPro" id="IPR049192">
    <property type="entry name" value="DUF4246_C"/>
</dbReference>
<feature type="domain" description="DUF4246" evidence="2">
    <location>
        <begin position="63"/>
        <end position="586"/>
    </location>
</feature>
<reference evidence="4" key="1">
    <citation type="submission" date="2021-03" db="EMBL/GenBank/DDBJ databases">
        <title>Revisited historic fungal species revealed as producer of novel bioactive compounds through whole genome sequencing and comparative genomics.</title>
        <authorList>
            <person name="Vignolle G.A."/>
            <person name="Hochenegger N."/>
            <person name="Mach R.L."/>
            <person name="Mach-Aigner A.R."/>
            <person name="Javad Rahimi M."/>
            <person name="Salim K.A."/>
            <person name="Chan C.M."/>
            <person name="Lim L.B.L."/>
            <person name="Cai F."/>
            <person name="Druzhinina I.S."/>
            <person name="U'Ren J.M."/>
            <person name="Derntl C."/>
        </authorList>
    </citation>
    <scope>NUCLEOTIDE SEQUENCE</scope>
    <source>
        <strain evidence="4">TUCIM 5799</strain>
    </source>
</reference>
<comment type="caution">
    <text evidence="4">The sequence shown here is derived from an EMBL/GenBank/DDBJ whole genome shotgun (WGS) entry which is preliminary data.</text>
</comment>
<dbReference type="Pfam" id="PF21666">
    <property type="entry name" value="DUF4246_N"/>
    <property type="match status" value="1"/>
</dbReference>
<dbReference type="Pfam" id="PF14033">
    <property type="entry name" value="DUF4246"/>
    <property type="match status" value="1"/>
</dbReference>
<dbReference type="EMBL" id="JAFIMR010000016">
    <property type="protein sequence ID" value="KAI1868781.1"/>
    <property type="molecule type" value="Genomic_DNA"/>
</dbReference>
<gene>
    <name evidence="4" type="ORF">JX265_006760</name>
</gene>
<accession>A0A9P9WLB1</accession>
<evidence type="ECO:0000313" key="5">
    <source>
        <dbReference type="Proteomes" id="UP000829685"/>
    </source>
</evidence>
<proteinExistence type="predicted"/>
<dbReference type="InterPro" id="IPR025340">
    <property type="entry name" value="DUF4246"/>
</dbReference>
<protein>
    <submittedName>
        <fullName evidence="4">Uncharacterized protein</fullName>
    </submittedName>
</protein>